<comment type="similarity">
    <text evidence="1 4">Belongs to the short-chain dehydrogenases/reductases (SDR) family.</text>
</comment>
<dbReference type="InterPro" id="IPR052178">
    <property type="entry name" value="Sec_Metab_Biosynth_SDR"/>
</dbReference>
<dbReference type="PRINTS" id="PR00080">
    <property type="entry name" value="SDRFAMILY"/>
</dbReference>
<evidence type="ECO:0000313" key="6">
    <source>
        <dbReference type="Proteomes" id="UP000011863"/>
    </source>
</evidence>
<evidence type="ECO:0000256" key="1">
    <source>
        <dbReference type="ARBA" id="ARBA00006484"/>
    </source>
</evidence>
<dbReference type="FunFam" id="3.40.50.720:FF:000084">
    <property type="entry name" value="Short-chain dehydrogenase reductase"/>
    <property type="match status" value="1"/>
</dbReference>
<dbReference type="Gene3D" id="3.40.50.720">
    <property type="entry name" value="NAD(P)-binding Rossmann-like Domain"/>
    <property type="match status" value="1"/>
</dbReference>
<sequence>MSDERPLPNVSHDLTGQVALVTGATSGLGRRFARVLAAAGAKVIGTGRRKERLDEMVAEITADGGTAIGVVMDMTDTASILSGFDEAEAAFGTITILVNNAGIPDAERAHKMSIELIDNVFDTNLRGPYVLSVEMARRLIEQKLPGRQVNIASISATHYDGHGAALYSITKAGIIRMTEVLAVEWSRNHINVTGIAPGGFHSEMMDGMLERMGDFSGAMPRKRLGRPDQLDSTLLYLCSPASDAVTGTVIKVDDGQSPR</sequence>
<evidence type="ECO:0000256" key="4">
    <source>
        <dbReference type="RuleBase" id="RU000363"/>
    </source>
</evidence>
<dbReference type="InterPro" id="IPR020904">
    <property type="entry name" value="Sc_DH/Rdtase_CS"/>
</dbReference>
<dbReference type="AlphaFoldDB" id="A0A6C7EAL8"/>
<dbReference type="InterPro" id="IPR002347">
    <property type="entry name" value="SDR_fam"/>
</dbReference>
<organism evidence="5 6">
    <name type="scientific">Ilumatobacter coccineus (strain NBRC 103263 / KCTC 29153 / YM16-304)</name>
    <dbReference type="NCBI Taxonomy" id="1313172"/>
    <lineage>
        <taxon>Bacteria</taxon>
        <taxon>Bacillati</taxon>
        <taxon>Actinomycetota</taxon>
        <taxon>Acidimicrobiia</taxon>
        <taxon>Acidimicrobiales</taxon>
        <taxon>Ilumatobacteraceae</taxon>
        <taxon>Ilumatobacter</taxon>
    </lineage>
</organism>
<evidence type="ECO:0000256" key="2">
    <source>
        <dbReference type="ARBA" id="ARBA00022857"/>
    </source>
</evidence>
<keyword evidence="2" id="KW-0521">NADP</keyword>
<accession>A0A6C7EAL8</accession>
<keyword evidence="3" id="KW-0560">Oxidoreductase</keyword>
<evidence type="ECO:0000256" key="3">
    <source>
        <dbReference type="ARBA" id="ARBA00023002"/>
    </source>
</evidence>
<name>A0A6C7EAL8_ILUCY</name>
<dbReference type="PANTHER" id="PTHR43618:SF8">
    <property type="entry name" value="7ALPHA-HYDROXYSTEROID DEHYDROGENASE"/>
    <property type="match status" value="1"/>
</dbReference>
<gene>
    <name evidence="5" type="ORF">YM304_13640</name>
</gene>
<dbReference type="GO" id="GO:0016491">
    <property type="term" value="F:oxidoreductase activity"/>
    <property type="evidence" value="ECO:0007669"/>
    <property type="project" value="UniProtKB-KW"/>
</dbReference>
<dbReference type="SUPFAM" id="SSF51735">
    <property type="entry name" value="NAD(P)-binding Rossmann-fold domains"/>
    <property type="match status" value="1"/>
</dbReference>
<dbReference type="PRINTS" id="PR00081">
    <property type="entry name" value="GDHRDH"/>
</dbReference>
<evidence type="ECO:0000313" key="5">
    <source>
        <dbReference type="EMBL" id="BAN01678.1"/>
    </source>
</evidence>
<protein>
    <submittedName>
        <fullName evidence="5">Putative oxidoreductase</fullName>
    </submittedName>
</protein>
<dbReference type="PROSITE" id="PS00061">
    <property type="entry name" value="ADH_SHORT"/>
    <property type="match status" value="1"/>
</dbReference>
<dbReference type="InterPro" id="IPR036291">
    <property type="entry name" value="NAD(P)-bd_dom_sf"/>
</dbReference>
<keyword evidence="6" id="KW-1185">Reference proteome</keyword>
<dbReference type="RefSeq" id="WP_015440925.1">
    <property type="nucleotide sequence ID" value="NC_020520.1"/>
</dbReference>
<dbReference type="Proteomes" id="UP000011863">
    <property type="component" value="Chromosome"/>
</dbReference>
<reference evidence="5 6" key="1">
    <citation type="journal article" date="2013" name="Int. J. Syst. Evol. Microbiol.">
        <title>Ilumatobacter nonamiense sp. nov. and Ilumatobacter coccineum sp. nov., isolated from seashore sand.</title>
        <authorList>
            <person name="Matsumoto A."/>
            <person name="Kasai H."/>
            <person name="Matsuo Y."/>
            <person name="Shizuri Y."/>
            <person name="Ichikawa N."/>
            <person name="Fujita N."/>
            <person name="Omura S."/>
            <person name="Takahashi Y."/>
        </authorList>
    </citation>
    <scope>NUCLEOTIDE SEQUENCE [LARGE SCALE GENOMIC DNA]</scope>
    <source>
        <strain evidence="6">NBRC 103263 / KCTC 29153 / YM16-304</strain>
    </source>
</reference>
<dbReference type="CDD" id="cd05233">
    <property type="entry name" value="SDR_c"/>
    <property type="match status" value="1"/>
</dbReference>
<dbReference type="PANTHER" id="PTHR43618">
    <property type="entry name" value="7-ALPHA-HYDROXYSTEROID DEHYDROGENASE"/>
    <property type="match status" value="1"/>
</dbReference>
<dbReference type="OrthoDB" id="286404at2"/>
<proteinExistence type="inferred from homology"/>
<dbReference type="Pfam" id="PF00106">
    <property type="entry name" value="adh_short"/>
    <property type="match status" value="1"/>
</dbReference>
<dbReference type="EMBL" id="AP012057">
    <property type="protein sequence ID" value="BAN01678.1"/>
    <property type="molecule type" value="Genomic_DNA"/>
</dbReference>
<dbReference type="KEGG" id="aym:YM304_13640"/>